<evidence type="ECO:0000256" key="6">
    <source>
        <dbReference type="ARBA" id="ARBA00022989"/>
    </source>
</evidence>
<dbReference type="Proteomes" id="UP001186944">
    <property type="component" value="Unassembled WGS sequence"/>
</dbReference>
<dbReference type="GO" id="GO:0005789">
    <property type="term" value="C:endoplasmic reticulum membrane"/>
    <property type="evidence" value="ECO:0007669"/>
    <property type="project" value="TreeGrafter"/>
</dbReference>
<dbReference type="GO" id="GO:0019200">
    <property type="term" value="F:carbohydrate kinase activity"/>
    <property type="evidence" value="ECO:0007669"/>
    <property type="project" value="InterPro"/>
</dbReference>
<dbReference type="Gene3D" id="1.10.510.10">
    <property type="entry name" value="Transferase(Phosphotransferase) domain 1"/>
    <property type="match status" value="1"/>
</dbReference>
<keyword evidence="10" id="KW-1185">Reference proteome</keyword>
<keyword evidence="7" id="KW-0472">Membrane</keyword>
<evidence type="ECO:0000256" key="3">
    <source>
        <dbReference type="ARBA" id="ARBA00022741"/>
    </source>
</evidence>
<dbReference type="SUPFAM" id="SSF56112">
    <property type="entry name" value="Protein kinase-like (PK-like)"/>
    <property type="match status" value="1"/>
</dbReference>
<evidence type="ECO:0000256" key="4">
    <source>
        <dbReference type="ARBA" id="ARBA00022777"/>
    </source>
</evidence>
<dbReference type="InterPro" id="IPR039318">
    <property type="entry name" value="POMK"/>
</dbReference>
<gene>
    <name evidence="9" type="ORF">FSP39_020096</name>
</gene>
<evidence type="ECO:0000256" key="2">
    <source>
        <dbReference type="ARBA" id="ARBA00022692"/>
    </source>
</evidence>
<keyword evidence="4" id="KW-0418">Kinase</keyword>
<name>A0AA88Y5K3_PINIB</name>
<keyword evidence="2" id="KW-0812">Transmembrane</keyword>
<keyword evidence="6" id="KW-1133">Transmembrane helix</keyword>
<sequence length="271" mass="30919">MNLCEPKLNCTTIGKEVKKGDLLGQGAVKKVYLASWRGHSVVWNEPNVQNNFTADYNHGTKMLKELQSPYVTQILGWCNSIVITEYHKLGTARNVNEILDSSFGKADKSAAAKFRIQLCIDYAEILSYLHHGKTDKTFVMCDSNDLEKTLSQYLLTADLHLVLNDVDSLAVIDNELGNMIKCGHKELNGDFVAPEQLWPFEDRDFVDSEMPPYNEKTDIWKIPNVCNFFLDSHTKNKLQLMDIHLKCKNVHPNRRPSATEILETYKNILLE</sequence>
<dbReference type="InterPro" id="IPR011009">
    <property type="entry name" value="Kinase-like_dom_sf"/>
</dbReference>
<keyword evidence="1" id="KW-0808">Transferase</keyword>
<dbReference type="AlphaFoldDB" id="A0AA88Y5K3"/>
<evidence type="ECO:0000256" key="5">
    <source>
        <dbReference type="ARBA" id="ARBA00022840"/>
    </source>
</evidence>
<dbReference type="EMBL" id="VSWD01000008">
    <property type="protein sequence ID" value="KAK3095862.1"/>
    <property type="molecule type" value="Genomic_DNA"/>
</dbReference>
<evidence type="ECO:0000256" key="7">
    <source>
        <dbReference type="ARBA" id="ARBA00023136"/>
    </source>
</evidence>
<evidence type="ECO:0000256" key="1">
    <source>
        <dbReference type="ARBA" id="ARBA00022679"/>
    </source>
</evidence>
<dbReference type="PANTHER" id="PTHR22618:SF2">
    <property type="entry name" value="PROTEIN O-MANNOSE KINASE"/>
    <property type="match status" value="1"/>
</dbReference>
<proteinExistence type="predicted"/>
<organism evidence="9 10">
    <name type="scientific">Pinctada imbricata</name>
    <name type="common">Atlantic pearl-oyster</name>
    <name type="synonym">Pinctada martensii</name>
    <dbReference type="NCBI Taxonomy" id="66713"/>
    <lineage>
        <taxon>Eukaryota</taxon>
        <taxon>Metazoa</taxon>
        <taxon>Spiralia</taxon>
        <taxon>Lophotrochozoa</taxon>
        <taxon>Mollusca</taxon>
        <taxon>Bivalvia</taxon>
        <taxon>Autobranchia</taxon>
        <taxon>Pteriomorphia</taxon>
        <taxon>Pterioida</taxon>
        <taxon>Pterioidea</taxon>
        <taxon>Pteriidae</taxon>
        <taxon>Pinctada</taxon>
    </lineage>
</organism>
<comment type="subcellular location">
    <subcellularLocation>
        <location evidence="8">Endomembrane system</location>
        <topology evidence="8">Single-pass membrane protein</topology>
    </subcellularLocation>
</comment>
<accession>A0AA88Y5K3</accession>
<evidence type="ECO:0000256" key="8">
    <source>
        <dbReference type="ARBA" id="ARBA00037847"/>
    </source>
</evidence>
<dbReference type="GO" id="GO:0016773">
    <property type="term" value="F:phosphotransferase activity, alcohol group as acceptor"/>
    <property type="evidence" value="ECO:0007669"/>
    <property type="project" value="TreeGrafter"/>
</dbReference>
<comment type="caution">
    <text evidence="9">The sequence shown here is derived from an EMBL/GenBank/DDBJ whole genome shotgun (WGS) entry which is preliminary data.</text>
</comment>
<protein>
    <recommendedName>
        <fullName evidence="11">Protein kinase-like protein SgK196</fullName>
    </recommendedName>
</protein>
<evidence type="ECO:0000313" key="9">
    <source>
        <dbReference type="EMBL" id="KAK3095862.1"/>
    </source>
</evidence>
<keyword evidence="3" id="KW-0547">Nucleotide-binding</keyword>
<evidence type="ECO:0000313" key="10">
    <source>
        <dbReference type="Proteomes" id="UP001186944"/>
    </source>
</evidence>
<dbReference type="PANTHER" id="PTHR22618">
    <property type="entry name" value="PROTEIN O-MANNOSE KINASE"/>
    <property type="match status" value="1"/>
</dbReference>
<keyword evidence="5" id="KW-0067">ATP-binding</keyword>
<dbReference type="GO" id="GO:0006493">
    <property type="term" value="P:protein O-linked glycosylation"/>
    <property type="evidence" value="ECO:0007669"/>
    <property type="project" value="InterPro"/>
</dbReference>
<evidence type="ECO:0008006" key="11">
    <source>
        <dbReference type="Google" id="ProtNLM"/>
    </source>
</evidence>
<reference evidence="9" key="1">
    <citation type="submission" date="2019-08" db="EMBL/GenBank/DDBJ databases">
        <title>The improved chromosome-level genome for the pearl oyster Pinctada fucata martensii using PacBio sequencing and Hi-C.</title>
        <authorList>
            <person name="Zheng Z."/>
        </authorList>
    </citation>
    <scope>NUCLEOTIDE SEQUENCE</scope>
    <source>
        <strain evidence="9">ZZ-2019</strain>
        <tissue evidence="9">Adductor muscle</tissue>
    </source>
</reference>
<dbReference type="GO" id="GO:0005524">
    <property type="term" value="F:ATP binding"/>
    <property type="evidence" value="ECO:0007669"/>
    <property type="project" value="UniProtKB-KW"/>
</dbReference>